<evidence type="ECO:0000313" key="2">
    <source>
        <dbReference type="EMBL" id="KAH7295412.1"/>
    </source>
</evidence>
<dbReference type="AlphaFoldDB" id="A0A8T2RG00"/>
<feature type="region of interest" description="Disordered" evidence="1">
    <location>
        <begin position="1"/>
        <end position="29"/>
    </location>
</feature>
<name>A0A8T2RG00_CERRI</name>
<dbReference type="Proteomes" id="UP000825935">
    <property type="component" value="Chromosome 27"/>
</dbReference>
<evidence type="ECO:0000256" key="1">
    <source>
        <dbReference type="SAM" id="MobiDB-lite"/>
    </source>
</evidence>
<dbReference type="EMBL" id="CM035432">
    <property type="protein sequence ID" value="KAH7295412.1"/>
    <property type="molecule type" value="Genomic_DNA"/>
</dbReference>
<feature type="compositionally biased region" description="Polar residues" evidence="1">
    <location>
        <begin position="11"/>
        <end position="24"/>
    </location>
</feature>
<keyword evidence="3" id="KW-1185">Reference proteome</keyword>
<comment type="caution">
    <text evidence="2">The sequence shown here is derived from an EMBL/GenBank/DDBJ whole genome shotgun (WGS) entry which is preliminary data.</text>
</comment>
<gene>
    <name evidence="2" type="ORF">KP509_27G045600</name>
</gene>
<sequence>MAQTAKDKASGASQGTQEKTQQLKDNAVEELSHDREAIKGAMGKVTGNNEGGAHKPSVLLAKANKKDYCCKDCSEFWLYPMCVHEEQCSVQCSYIRLVSEIALIICCRFMPCPSRIYIIRGISSENQFLSISYMRRVSYVLE</sequence>
<protein>
    <submittedName>
        <fullName evidence="2">Uncharacterized protein</fullName>
    </submittedName>
</protein>
<organism evidence="2 3">
    <name type="scientific">Ceratopteris richardii</name>
    <name type="common">Triangle waterfern</name>
    <dbReference type="NCBI Taxonomy" id="49495"/>
    <lineage>
        <taxon>Eukaryota</taxon>
        <taxon>Viridiplantae</taxon>
        <taxon>Streptophyta</taxon>
        <taxon>Embryophyta</taxon>
        <taxon>Tracheophyta</taxon>
        <taxon>Polypodiopsida</taxon>
        <taxon>Polypodiidae</taxon>
        <taxon>Polypodiales</taxon>
        <taxon>Pteridineae</taxon>
        <taxon>Pteridaceae</taxon>
        <taxon>Parkerioideae</taxon>
        <taxon>Ceratopteris</taxon>
    </lineage>
</organism>
<proteinExistence type="predicted"/>
<accession>A0A8T2RG00</accession>
<evidence type="ECO:0000313" key="3">
    <source>
        <dbReference type="Proteomes" id="UP000825935"/>
    </source>
</evidence>
<dbReference type="OrthoDB" id="1992924at2759"/>
<reference evidence="2 3" key="1">
    <citation type="submission" date="2021-08" db="EMBL/GenBank/DDBJ databases">
        <title>WGS assembly of Ceratopteris richardii.</title>
        <authorList>
            <person name="Marchant D.B."/>
            <person name="Chen G."/>
            <person name="Jenkins J."/>
            <person name="Shu S."/>
            <person name="Leebens-Mack J."/>
            <person name="Grimwood J."/>
            <person name="Schmutz J."/>
            <person name="Soltis P."/>
            <person name="Soltis D."/>
            <person name="Chen Z.-H."/>
        </authorList>
    </citation>
    <scope>NUCLEOTIDE SEQUENCE [LARGE SCALE GENOMIC DNA]</scope>
    <source>
        <strain evidence="2">Whitten #5841</strain>
        <tissue evidence="2">Leaf</tissue>
    </source>
</reference>